<evidence type="ECO:0000259" key="2">
    <source>
        <dbReference type="PROSITE" id="PS51352"/>
    </source>
</evidence>
<accession>A0A6C0AKG9</accession>
<keyword evidence="1" id="KW-0812">Transmembrane</keyword>
<dbReference type="AlphaFoldDB" id="A0A6C0AKG9"/>
<name>A0A6C0AKG9_9ZZZZ</name>
<dbReference type="SUPFAM" id="SSF52833">
    <property type="entry name" value="Thioredoxin-like"/>
    <property type="match status" value="1"/>
</dbReference>
<feature type="transmembrane region" description="Helical" evidence="1">
    <location>
        <begin position="12"/>
        <end position="29"/>
    </location>
</feature>
<sequence length="157" mass="18237">MSLADLDYKKYSIWFIVASVFIGLAFYVYSSYISPKINPQFVENKEIVSSMDDDTKNTTVVDLILFKVDWCPHSKKALPIWNQLKSMWNNKSINGKKLVFKMLDGDTQESDINVFEDTYKKHIDGYPTIVLVKDKEVIEYDAKPDIKTFEEFLNTVV</sequence>
<keyword evidence="1" id="KW-0472">Membrane</keyword>
<dbReference type="PROSITE" id="PS51352">
    <property type="entry name" value="THIOREDOXIN_2"/>
    <property type="match status" value="1"/>
</dbReference>
<dbReference type="EMBL" id="MN740677">
    <property type="protein sequence ID" value="QHS80327.1"/>
    <property type="molecule type" value="Genomic_DNA"/>
</dbReference>
<protein>
    <recommendedName>
        <fullName evidence="2">Thioredoxin domain-containing protein</fullName>
    </recommendedName>
</protein>
<feature type="domain" description="Thioredoxin" evidence="2">
    <location>
        <begin position="28"/>
        <end position="157"/>
    </location>
</feature>
<evidence type="ECO:0000256" key="1">
    <source>
        <dbReference type="SAM" id="Phobius"/>
    </source>
</evidence>
<dbReference type="InterPro" id="IPR013766">
    <property type="entry name" value="Thioredoxin_domain"/>
</dbReference>
<keyword evidence="1" id="KW-1133">Transmembrane helix</keyword>
<dbReference type="Pfam" id="PF00085">
    <property type="entry name" value="Thioredoxin"/>
    <property type="match status" value="1"/>
</dbReference>
<reference evidence="3" key="1">
    <citation type="journal article" date="2020" name="Nature">
        <title>Giant virus diversity and host interactions through global metagenomics.</title>
        <authorList>
            <person name="Schulz F."/>
            <person name="Roux S."/>
            <person name="Paez-Espino D."/>
            <person name="Jungbluth S."/>
            <person name="Walsh D.A."/>
            <person name="Denef V.J."/>
            <person name="McMahon K.D."/>
            <person name="Konstantinidis K.T."/>
            <person name="Eloe-Fadrosh E.A."/>
            <person name="Kyrpides N.C."/>
            <person name="Woyke T."/>
        </authorList>
    </citation>
    <scope>NUCLEOTIDE SEQUENCE</scope>
    <source>
        <strain evidence="3">GVMAG-S-1039698-54</strain>
    </source>
</reference>
<organism evidence="3">
    <name type="scientific">viral metagenome</name>
    <dbReference type="NCBI Taxonomy" id="1070528"/>
    <lineage>
        <taxon>unclassified sequences</taxon>
        <taxon>metagenomes</taxon>
        <taxon>organismal metagenomes</taxon>
    </lineage>
</organism>
<proteinExistence type="predicted"/>
<dbReference type="InterPro" id="IPR036249">
    <property type="entry name" value="Thioredoxin-like_sf"/>
</dbReference>
<dbReference type="Gene3D" id="3.40.30.10">
    <property type="entry name" value="Glutaredoxin"/>
    <property type="match status" value="1"/>
</dbReference>
<evidence type="ECO:0000313" key="3">
    <source>
        <dbReference type="EMBL" id="QHS80327.1"/>
    </source>
</evidence>